<organism evidence="2 3">
    <name type="scientific">Neobacillus paridis</name>
    <dbReference type="NCBI Taxonomy" id="2803862"/>
    <lineage>
        <taxon>Bacteria</taxon>
        <taxon>Bacillati</taxon>
        <taxon>Bacillota</taxon>
        <taxon>Bacilli</taxon>
        <taxon>Bacillales</taxon>
        <taxon>Bacillaceae</taxon>
        <taxon>Neobacillus</taxon>
    </lineage>
</organism>
<gene>
    <name evidence="2" type="ORF">JK635_13470</name>
</gene>
<dbReference type="EMBL" id="JAESWB010000181">
    <property type="protein sequence ID" value="MBL4953219.1"/>
    <property type="molecule type" value="Genomic_DNA"/>
</dbReference>
<keyword evidence="3" id="KW-1185">Reference proteome</keyword>
<dbReference type="RefSeq" id="WP_202654480.1">
    <property type="nucleotide sequence ID" value="NZ_JAESWB010000181.1"/>
</dbReference>
<protein>
    <recommendedName>
        <fullName evidence="4">DUF2273 domain-containing protein</fullName>
    </recommendedName>
</protein>
<evidence type="ECO:0000256" key="1">
    <source>
        <dbReference type="SAM" id="Phobius"/>
    </source>
</evidence>
<proteinExistence type="predicted"/>
<evidence type="ECO:0008006" key="4">
    <source>
        <dbReference type="Google" id="ProtNLM"/>
    </source>
</evidence>
<feature type="transmembrane region" description="Helical" evidence="1">
    <location>
        <begin position="28"/>
        <end position="48"/>
    </location>
</feature>
<name>A0ABS1TR35_9BACI</name>
<reference evidence="2 3" key="1">
    <citation type="submission" date="2021-01" db="EMBL/GenBank/DDBJ databases">
        <title>Genome public.</title>
        <authorList>
            <person name="Liu C."/>
            <person name="Sun Q."/>
        </authorList>
    </citation>
    <scope>NUCLEOTIDE SEQUENCE [LARGE SCALE GENOMIC DNA]</scope>
    <source>
        <strain evidence="2 3">YIM B02564</strain>
    </source>
</reference>
<feature type="transmembrane region" description="Helical" evidence="1">
    <location>
        <begin position="5"/>
        <end position="22"/>
    </location>
</feature>
<keyword evidence="1" id="KW-0812">Transmembrane</keyword>
<keyword evidence="1" id="KW-1133">Transmembrane helix</keyword>
<evidence type="ECO:0000313" key="3">
    <source>
        <dbReference type="Proteomes" id="UP000623967"/>
    </source>
</evidence>
<sequence length="68" mass="7622">MGKIFLYLLLFLLGVTIISFILGYHIFAYSVGSILGTAAIGVSFVYSARDDDRFRPNYLNNNIGDKKK</sequence>
<dbReference type="Proteomes" id="UP000623967">
    <property type="component" value="Unassembled WGS sequence"/>
</dbReference>
<comment type="caution">
    <text evidence="2">The sequence shown here is derived from an EMBL/GenBank/DDBJ whole genome shotgun (WGS) entry which is preliminary data.</text>
</comment>
<evidence type="ECO:0000313" key="2">
    <source>
        <dbReference type="EMBL" id="MBL4953219.1"/>
    </source>
</evidence>
<keyword evidence="1" id="KW-0472">Membrane</keyword>
<accession>A0ABS1TR35</accession>